<evidence type="ECO:0000313" key="3">
    <source>
        <dbReference type="Proteomes" id="UP000469125"/>
    </source>
</evidence>
<feature type="transmembrane region" description="Helical" evidence="1">
    <location>
        <begin position="12"/>
        <end position="33"/>
    </location>
</feature>
<dbReference type="SUPFAM" id="SSF54427">
    <property type="entry name" value="NTF2-like"/>
    <property type="match status" value="1"/>
</dbReference>
<name>A0A6N8FPT3_9BACI</name>
<dbReference type="Proteomes" id="UP000469125">
    <property type="component" value="Unassembled WGS sequence"/>
</dbReference>
<dbReference type="AlphaFoldDB" id="A0A6N8FPT3"/>
<keyword evidence="1" id="KW-0472">Membrane</keyword>
<gene>
    <name evidence="2" type="ORF">GMD78_17585</name>
</gene>
<reference evidence="2 3" key="1">
    <citation type="submission" date="2019-11" db="EMBL/GenBank/DDBJ databases">
        <authorList>
            <person name="Li X."/>
        </authorList>
    </citation>
    <scope>NUCLEOTIDE SEQUENCE [LARGE SCALE GENOMIC DNA]</scope>
    <source>
        <strain evidence="2 3">L9</strain>
    </source>
</reference>
<sequence length="157" mass="18701">MKRNDNKVLQLIILLLVVAVVVALFITLFTFLFKSSKEQAKETVETFYAYEQNGAFSESWDMFHPLMKDKFSKEHYLQDRAHVFLNHFEVTTFDFYLEDIEKLTNWEMEEGTEIISEVYKVPVAQVYKGKYGNFTIYQNVFTTEIDGEWTILWSYQK</sequence>
<evidence type="ECO:0008006" key="4">
    <source>
        <dbReference type="Google" id="ProtNLM"/>
    </source>
</evidence>
<proteinExistence type="predicted"/>
<dbReference type="InterPro" id="IPR032710">
    <property type="entry name" value="NTF2-like_dom_sf"/>
</dbReference>
<evidence type="ECO:0000313" key="2">
    <source>
        <dbReference type="EMBL" id="MUK90187.1"/>
    </source>
</evidence>
<comment type="caution">
    <text evidence="2">The sequence shown here is derived from an EMBL/GenBank/DDBJ whole genome shotgun (WGS) entry which is preliminary data.</text>
</comment>
<keyword evidence="1" id="KW-0812">Transmembrane</keyword>
<dbReference type="EMBL" id="WOCA01000018">
    <property type="protein sequence ID" value="MUK90187.1"/>
    <property type="molecule type" value="Genomic_DNA"/>
</dbReference>
<keyword evidence="3" id="KW-1185">Reference proteome</keyword>
<accession>A0A6N8FPT3</accession>
<evidence type="ECO:0000256" key="1">
    <source>
        <dbReference type="SAM" id="Phobius"/>
    </source>
</evidence>
<dbReference type="RefSeq" id="WP_155670748.1">
    <property type="nucleotide sequence ID" value="NZ_WOCA01000018.1"/>
</dbReference>
<organism evidence="2 3">
    <name type="scientific">Ornithinibacillus caprae</name>
    <dbReference type="NCBI Taxonomy" id="2678566"/>
    <lineage>
        <taxon>Bacteria</taxon>
        <taxon>Bacillati</taxon>
        <taxon>Bacillota</taxon>
        <taxon>Bacilli</taxon>
        <taxon>Bacillales</taxon>
        <taxon>Bacillaceae</taxon>
        <taxon>Ornithinibacillus</taxon>
    </lineage>
</organism>
<keyword evidence="1" id="KW-1133">Transmembrane helix</keyword>
<protein>
    <recommendedName>
        <fullName evidence="4">DUF4878 domain-containing protein</fullName>
    </recommendedName>
</protein>